<protein>
    <recommendedName>
        <fullName evidence="10">GlsB/YeaQ/YmgE family stress response membrane protein</fullName>
    </recommendedName>
</protein>
<name>A0A0H2VIU0_STAES</name>
<evidence type="ECO:0000313" key="9">
    <source>
        <dbReference type="Proteomes" id="UP000001411"/>
    </source>
</evidence>
<dbReference type="PANTHER" id="PTHR33884">
    <property type="entry name" value="UPF0410 PROTEIN YMGE"/>
    <property type="match status" value="1"/>
</dbReference>
<dbReference type="RefSeq" id="WP_001832461.1">
    <property type="nucleotide sequence ID" value="NC_004461.1"/>
</dbReference>
<dbReference type="eggNOG" id="COG2261">
    <property type="taxonomic scope" value="Bacteria"/>
</dbReference>
<organism evidence="8 9">
    <name type="scientific">Staphylococcus epidermidis (strain ATCC 12228 / FDA PCI 1200)</name>
    <dbReference type="NCBI Taxonomy" id="176280"/>
    <lineage>
        <taxon>Bacteria</taxon>
        <taxon>Bacillati</taxon>
        <taxon>Bacillota</taxon>
        <taxon>Bacilli</taxon>
        <taxon>Bacillales</taxon>
        <taxon>Staphylococcaceae</taxon>
        <taxon>Staphylococcus</taxon>
    </lineage>
</organism>
<dbReference type="KEGG" id="sep:SE_2367"/>
<evidence type="ECO:0000256" key="3">
    <source>
        <dbReference type="ARBA" id="ARBA00022475"/>
    </source>
</evidence>
<gene>
    <name evidence="8" type="ordered locus">SE_2367</name>
</gene>
<evidence type="ECO:0000256" key="6">
    <source>
        <dbReference type="ARBA" id="ARBA00023136"/>
    </source>
</evidence>
<feature type="transmembrane region" description="Helical" evidence="7">
    <location>
        <begin position="30"/>
        <end position="48"/>
    </location>
</feature>
<feature type="transmembrane region" description="Helical" evidence="7">
    <location>
        <begin position="60"/>
        <end position="81"/>
    </location>
</feature>
<comment type="subcellular location">
    <subcellularLocation>
        <location evidence="1">Cell membrane</location>
        <topology evidence="1">Multi-pass membrane protein</topology>
    </subcellularLocation>
</comment>
<dbReference type="PATRIC" id="fig|176280.10.peg.2306"/>
<feature type="transmembrane region" description="Helical" evidence="7">
    <location>
        <begin position="6"/>
        <end position="23"/>
    </location>
</feature>
<dbReference type="AlphaFoldDB" id="A0A0H2VIU0"/>
<evidence type="ECO:0000256" key="4">
    <source>
        <dbReference type="ARBA" id="ARBA00022692"/>
    </source>
</evidence>
<keyword evidence="5 7" id="KW-1133">Transmembrane helix</keyword>
<dbReference type="Pfam" id="PF04226">
    <property type="entry name" value="Transgly_assoc"/>
    <property type="match status" value="1"/>
</dbReference>
<comment type="similarity">
    <text evidence="2">Belongs to the UPF0410 family.</text>
</comment>
<dbReference type="GO" id="GO:0005886">
    <property type="term" value="C:plasma membrane"/>
    <property type="evidence" value="ECO:0007669"/>
    <property type="project" value="UniProtKB-SubCell"/>
</dbReference>
<evidence type="ECO:0000256" key="1">
    <source>
        <dbReference type="ARBA" id="ARBA00004651"/>
    </source>
</evidence>
<evidence type="ECO:0000256" key="2">
    <source>
        <dbReference type="ARBA" id="ARBA00011006"/>
    </source>
</evidence>
<dbReference type="PANTHER" id="PTHR33884:SF3">
    <property type="entry name" value="UPF0410 PROTEIN YMGE"/>
    <property type="match status" value="1"/>
</dbReference>
<reference evidence="8 9" key="1">
    <citation type="journal article" date="2003" name="Mol. Microbiol.">
        <title>Genome-based analysis of virulence genes in a non-biofilm-forming Staphylococcus epidermidis strain (ATCC 12228).</title>
        <authorList>
            <person name="Zhang Y.Q."/>
            <person name="Ren S.X."/>
            <person name="Li H.L."/>
            <person name="Wang Y.X."/>
            <person name="Fu G."/>
            <person name="Yang J."/>
            <person name="Qin Z.Q."/>
            <person name="Miao Y.G."/>
            <person name="Wang W.Y."/>
            <person name="Chen R.S."/>
            <person name="Shen Y."/>
            <person name="Chen Z."/>
            <person name="Yuan Z.H."/>
            <person name="Zhao G.P."/>
            <person name="Qu D."/>
            <person name="Danchin A."/>
            <person name="Wen Y.M."/>
        </authorList>
    </citation>
    <scope>NUCLEOTIDE SEQUENCE [LARGE SCALE GENOMIC DNA]</scope>
    <source>
        <strain evidence="9">ATCC 12228 / FDA PCI 1200</strain>
    </source>
</reference>
<dbReference type="OrthoDB" id="1632160at2"/>
<dbReference type="GeneID" id="50019674"/>
<evidence type="ECO:0000313" key="8">
    <source>
        <dbReference type="EMBL" id="AAO06010.1"/>
    </source>
</evidence>
<proteinExistence type="inferred from homology"/>
<dbReference type="EMBL" id="AE015929">
    <property type="protein sequence ID" value="AAO06010.1"/>
    <property type="molecule type" value="Genomic_DNA"/>
</dbReference>
<accession>A0A0H2VIU0</accession>
<evidence type="ECO:0000256" key="5">
    <source>
        <dbReference type="ARBA" id="ARBA00022989"/>
    </source>
</evidence>
<sequence>MFGLIGMIIVGGIIGWIAGLILGKDVPGGILGNIIAGIVGSWVGTMILGEWGPQLGKIHIFPALLGSIILIFIISLILKALRKK</sequence>
<keyword evidence="6 7" id="KW-0472">Membrane</keyword>
<keyword evidence="4 7" id="KW-0812">Transmembrane</keyword>
<dbReference type="HOGENOM" id="CLU_160040_4_0_9"/>
<keyword evidence="3" id="KW-1003">Cell membrane</keyword>
<dbReference type="InterPro" id="IPR007341">
    <property type="entry name" value="Transgly_assoc"/>
</dbReference>
<evidence type="ECO:0000256" key="7">
    <source>
        <dbReference type="SAM" id="Phobius"/>
    </source>
</evidence>
<dbReference type="Proteomes" id="UP000001411">
    <property type="component" value="Chromosome"/>
</dbReference>
<evidence type="ECO:0008006" key="10">
    <source>
        <dbReference type="Google" id="ProtNLM"/>
    </source>
</evidence>